<organism evidence="2 4">
    <name type="scientific">Bursaphelenchus xylophilus</name>
    <name type="common">Pinewood nematode worm</name>
    <name type="synonym">Aphelenchoides xylophilus</name>
    <dbReference type="NCBI Taxonomy" id="6326"/>
    <lineage>
        <taxon>Eukaryota</taxon>
        <taxon>Metazoa</taxon>
        <taxon>Ecdysozoa</taxon>
        <taxon>Nematoda</taxon>
        <taxon>Chromadorea</taxon>
        <taxon>Rhabditida</taxon>
        <taxon>Tylenchina</taxon>
        <taxon>Tylenchomorpha</taxon>
        <taxon>Aphelenchoidea</taxon>
        <taxon>Aphelenchoididae</taxon>
        <taxon>Bursaphelenchus</taxon>
    </lineage>
</organism>
<dbReference type="Proteomes" id="UP000582659">
    <property type="component" value="Unassembled WGS sequence"/>
</dbReference>
<dbReference type="Proteomes" id="UP000659654">
    <property type="component" value="Unassembled WGS sequence"/>
</dbReference>
<dbReference type="WBParaSite" id="BXY_1738600.1">
    <property type="protein sequence ID" value="BXY_1738600.1"/>
    <property type="gene ID" value="BXY_1738600"/>
</dbReference>
<dbReference type="Pfam" id="PF10245">
    <property type="entry name" value="MRP-S22"/>
    <property type="match status" value="1"/>
</dbReference>
<dbReference type="PANTHER" id="PTHR13071">
    <property type="entry name" value="MITOCHONDRIAL 28S RIBOSOMAL PROTEIN S22"/>
    <property type="match status" value="1"/>
</dbReference>
<dbReference type="EMBL" id="CAJFCV020000002">
    <property type="protein sequence ID" value="CAG9099334.1"/>
    <property type="molecule type" value="Genomic_DNA"/>
</dbReference>
<accession>A0A1I7SWF5</accession>
<protein>
    <submittedName>
        <fullName evidence="1">(pine wood nematode) hypothetical protein</fullName>
    </submittedName>
</protein>
<dbReference type="InterPro" id="IPR019374">
    <property type="entry name" value="Ribosomal_mS22"/>
</dbReference>
<proteinExistence type="predicted"/>
<keyword evidence="3" id="KW-1185">Reference proteome</keyword>
<evidence type="ECO:0000313" key="4">
    <source>
        <dbReference type="WBParaSite" id="BXY_1738600.1"/>
    </source>
</evidence>
<reference evidence="4" key="1">
    <citation type="submission" date="2016-11" db="UniProtKB">
        <authorList>
            <consortium name="WormBaseParasite"/>
        </authorList>
    </citation>
    <scope>IDENTIFICATION</scope>
</reference>
<evidence type="ECO:0000313" key="1">
    <source>
        <dbReference type="EMBL" id="CAD5216339.1"/>
    </source>
</evidence>
<dbReference type="GO" id="GO:0003735">
    <property type="term" value="F:structural constituent of ribosome"/>
    <property type="evidence" value="ECO:0007669"/>
    <property type="project" value="TreeGrafter"/>
</dbReference>
<dbReference type="OrthoDB" id="497541at2759"/>
<dbReference type="SMR" id="A0A1I7SWF5"/>
<gene>
    <name evidence="1" type="ORF">BXYJ_LOCUS4480</name>
</gene>
<name>A0A1I7SWF5_BURXY</name>
<evidence type="ECO:0000313" key="3">
    <source>
        <dbReference type="Proteomes" id="UP000659654"/>
    </source>
</evidence>
<dbReference type="Proteomes" id="UP000095284">
    <property type="component" value="Unplaced"/>
</dbReference>
<dbReference type="PANTHER" id="PTHR13071:SF4">
    <property type="entry name" value="SMALL RIBOSOMAL SUBUNIT PROTEIN MS22"/>
    <property type="match status" value="1"/>
</dbReference>
<evidence type="ECO:0000313" key="2">
    <source>
        <dbReference type="Proteomes" id="UP000095284"/>
    </source>
</evidence>
<reference evidence="1" key="2">
    <citation type="submission" date="2020-09" db="EMBL/GenBank/DDBJ databases">
        <authorList>
            <person name="Kikuchi T."/>
        </authorList>
    </citation>
    <scope>NUCLEOTIDE SEQUENCE</scope>
    <source>
        <strain evidence="1">Ka4C1</strain>
    </source>
</reference>
<dbReference type="EMBL" id="CAJFDI010000002">
    <property type="protein sequence ID" value="CAD5216339.1"/>
    <property type="molecule type" value="Genomic_DNA"/>
</dbReference>
<sequence length="323" mass="37640">MLRSRLKHIVRTGRAASVWINSSTQTAQNKDIDVEEVFIRTDVQSLLYKITGLDMESKVFRERSIPQQQRAQYHLMTDNMLKQTLHKFEDRGKKFLQMVPFKEPRRREFEILAKDPEIVGFDQSKFVFTDITFDATNRDRLVVIRETDGTLRTALPTEHDRMNRVYYEQPDRPVVPPAVFSDPELSKALEKDKHEFILDWGCYFYEPDCPDFAELSKRVFDDAIEKDKFSLLYSTRHFGPLVFYSLLNNKIAPLLEFFGSRSELEGAASLVCLYKTMYPDWRTAISSADTPHRILQDYLKQNKPIVKRVPKLVAALEGKTGKT</sequence>
<dbReference type="AlphaFoldDB" id="A0A1I7SWF5"/>
<dbReference type="eggNOG" id="KOG3890">
    <property type="taxonomic scope" value="Eukaryota"/>
</dbReference>
<dbReference type="GO" id="GO:0005763">
    <property type="term" value="C:mitochondrial small ribosomal subunit"/>
    <property type="evidence" value="ECO:0007669"/>
    <property type="project" value="TreeGrafter"/>
</dbReference>